<evidence type="ECO:0000259" key="7">
    <source>
        <dbReference type="Pfam" id="PF02687"/>
    </source>
</evidence>
<proteinExistence type="predicted"/>
<evidence type="ECO:0000256" key="1">
    <source>
        <dbReference type="ARBA" id="ARBA00004651"/>
    </source>
</evidence>
<feature type="transmembrane region" description="Helical" evidence="6">
    <location>
        <begin position="344"/>
        <end position="366"/>
    </location>
</feature>
<evidence type="ECO:0000256" key="6">
    <source>
        <dbReference type="SAM" id="Phobius"/>
    </source>
</evidence>
<evidence type="ECO:0000313" key="9">
    <source>
        <dbReference type="Proteomes" id="UP001432161"/>
    </source>
</evidence>
<name>A0ABZ1V7F0_9ACTN</name>
<dbReference type="Pfam" id="PF02687">
    <property type="entry name" value="FtsX"/>
    <property type="match status" value="1"/>
</dbReference>
<feature type="domain" description="ABC3 transporter permease C-terminal" evidence="7">
    <location>
        <begin position="93"/>
        <end position="199"/>
    </location>
</feature>
<keyword evidence="2" id="KW-1003">Cell membrane</keyword>
<dbReference type="InterPro" id="IPR003838">
    <property type="entry name" value="ABC3_permease_C"/>
</dbReference>
<keyword evidence="9" id="KW-1185">Reference proteome</keyword>
<sequence>MTGGVSRGAAGRAGDGPARGTALRADLRLARALVRGSDRREWWRLLLTATGAALLALLALAALAVAGLRGQVNVPFAHGLLDRPGERRGVLAALLLLLVPVLALLGQCARIGAEHRDRRLAALRLAGASPRRVRRIAGLETGLACAAGSTTAAVFGVLFLLRAWQRPPAPVWAGAALVAVAVPLLGALVAVLVLRRVITSPLGLVRRSRPRTGRGPALVCAGSAAVLSAAALGLVTAGARHGAVWTALLVGAAVVSAGAGAVALSGVTARLVGRWTAGRTGDPAVLIAAGRLRADPWAAARAHGAVLLVTVVATGFVGVRRVLLDGLSGGDTGPGAGNASFYEAGLDLTALALSAALLLALTALAVHTAESPAARRRTAAAQVAAGVPRGVLVRALLLETALPLAPGLALAGAGGLAVGAGYAALTGGGDVPWEALAVPVLVWGACLGASVTAVPALGRGTRPGALRHE</sequence>
<accession>A0ABZ1V7F0</accession>
<feature type="transmembrane region" description="Helical" evidence="6">
    <location>
        <begin position="141"/>
        <end position="165"/>
    </location>
</feature>
<keyword evidence="3 6" id="KW-0812">Transmembrane</keyword>
<evidence type="ECO:0000256" key="3">
    <source>
        <dbReference type="ARBA" id="ARBA00022692"/>
    </source>
</evidence>
<evidence type="ECO:0000256" key="5">
    <source>
        <dbReference type="ARBA" id="ARBA00023136"/>
    </source>
</evidence>
<protein>
    <submittedName>
        <fullName evidence="8">ABC transporter permease</fullName>
    </submittedName>
</protein>
<feature type="transmembrane region" description="Helical" evidence="6">
    <location>
        <begin position="243"/>
        <end position="264"/>
    </location>
</feature>
<evidence type="ECO:0000256" key="4">
    <source>
        <dbReference type="ARBA" id="ARBA00022989"/>
    </source>
</evidence>
<reference evidence="8" key="1">
    <citation type="submission" date="2022-10" db="EMBL/GenBank/DDBJ databases">
        <title>The complete genomes of actinobacterial strains from the NBC collection.</title>
        <authorList>
            <person name="Joergensen T.S."/>
            <person name="Alvarez Arevalo M."/>
            <person name="Sterndorff E.B."/>
            <person name="Faurdal D."/>
            <person name="Vuksanovic O."/>
            <person name="Mourched A.-S."/>
            <person name="Charusanti P."/>
            <person name="Shaw S."/>
            <person name="Blin K."/>
            <person name="Weber T."/>
        </authorList>
    </citation>
    <scope>NUCLEOTIDE SEQUENCE</scope>
    <source>
        <strain evidence="8">NBC_00489</strain>
    </source>
</reference>
<feature type="transmembrane region" description="Helical" evidence="6">
    <location>
        <begin position="404"/>
        <end position="424"/>
    </location>
</feature>
<dbReference type="Proteomes" id="UP001432161">
    <property type="component" value="Chromosome"/>
</dbReference>
<feature type="transmembrane region" description="Helical" evidence="6">
    <location>
        <begin position="215"/>
        <end position="237"/>
    </location>
</feature>
<feature type="transmembrane region" description="Helical" evidence="6">
    <location>
        <begin position="305"/>
        <end position="324"/>
    </location>
</feature>
<feature type="transmembrane region" description="Helical" evidence="6">
    <location>
        <begin position="171"/>
        <end position="194"/>
    </location>
</feature>
<organism evidence="8 9">
    <name type="scientific">Streptomyces griseoaurantiacus</name>
    <dbReference type="NCBI Taxonomy" id="68213"/>
    <lineage>
        <taxon>Bacteria</taxon>
        <taxon>Bacillati</taxon>
        <taxon>Actinomycetota</taxon>
        <taxon>Actinomycetes</taxon>
        <taxon>Kitasatosporales</taxon>
        <taxon>Streptomycetaceae</taxon>
        <taxon>Streptomyces</taxon>
        <taxon>Streptomyces aurantiacus group</taxon>
    </lineage>
</organism>
<feature type="transmembrane region" description="Helical" evidence="6">
    <location>
        <begin position="45"/>
        <end position="68"/>
    </location>
</feature>
<feature type="transmembrane region" description="Helical" evidence="6">
    <location>
        <begin position="88"/>
        <end position="109"/>
    </location>
</feature>
<keyword evidence="4 6" id="KW-1133">Transmembrane helix</keyword>
<evidence type="ECO:0000313" key="8">
    <source>
        <dbReference type="EMBL" id="WUR39614.1"/>
    </source>
</evidence>
<gene>
    <name evidence="8" type="ORF">OHN36_21870</name>
</gene>
<keyword evidence="5 6" id="KW-0472">Membrane</keyword>
<evidence type="ECO:0000256" key="2">
    <source>
        <dbReference type="ARBA" id="ARBA00022475"/>
    </source>
</evidence>
<dbReference type="EMBL" id="CP108330">
    <property type="protein sequence ID" value="WUR39614.1"/>
    <property type="molecule type" value="Genomic_DNA"/>
</dbReference>
<feature type="transmembrane region" description="Helical" evidence="6">
    <location>
        <begin position="436"/>
        <end position="457"/>
    </location>
</feature>
<comment type="subcellular location">
    <subcellularLocation>
        <location evidence="1">Cell membrane</location>
        <topology evidence="1">Multi-pass membrane protein</topology>
    </subcellularLocation>
</comment>